<accession>A0A3M7KS31</accession>
<dbReference type="SUPFAM" id="SSF51197">
    <property type="entry name" value="Clavaminate synthase-like"/>
    <property type="match status" value="1"/>
</dbReference>
<protein>
    <recommendedName>
        <fullName evidence="10">JmjC domain-containing protein</fullName>
    </recommendedName>
</protein>
<proteinExistence type="inferred from homology"/>
<feature type="domain" description="JmjC" evidence="10">
    <location>
        <begin position="63"/>
        <end position="326"/>
    </location>
</feature>
<evidence type="ECO:0000313" key="12">
    <source>
        <dbReference type="Proteomes" id="UP000279271"/>
    </source>
</evidence>
<comment type="similarity">
    <text evidence="2">Belongs to the JARID1 histone demethylase family.</text>
</comment>
<gene>
    <name evidence="11" type="ORF">APUTEX25_004819</name>
</gene>
<organism evidence="11 12">
    <name type="scientific">Auxenochlorella protothecoides</name>
    <name type="common">Green microalga</name>
    <name type="synonym">Chlorella protothecoides</name>
    <dbReference type="NCBI Taxonomy" id="3075"/>
    <lineage>
        <taxon>Eukaryota</taxon>
        <taxon>Viridiplantae</taxon>
        <taxon>Chlorophyta</taxon>
        <taxon>core chlorophytes</taxon>
        <taxon>Trebouxiophyceae</taxon>
        <taxon>Chlorellales</taxon>
        <taxon>Chlorellaceae</taxon>
        <taxon>Auxenochlorella</taxon>
    </lineage>
</organism>
<sequence length="494" mass="55554">GDCMLEVEFSDEGAARKYGQGMKQTMPFRRFLQSIADGEDSRYLTTQDVPTEIDGHPALYGSPLVALEGDFPRLPELAGSLVPASINLWMGLSAQGTSSGLHHDFHDNLYSLLRGRKTFRLWPPSALDSMYPHGRPVKRWPNGRVVYSEQGNIGPDGVDMDEERRWEEKFAAEMELEMAEKAVEAGEQGAKRRLQAANRRLDAVMDAAMDEGSEWLDDFDAMERPAQRPATSGAAPIPPSFSRIDADLPPAEIKKKFPRFKGFSSAITCTVEAGQTLYLPAGWWHEVTSQGFGGSKDAPGEHMALNHWFHPPDNLDAEAGFSKPYTRLGCRTGLLITTMITATIITVENVFHTAHPSVTCEFKGIDGLQREYGHDRAYPVLSLRGDWTSEFTWNTKQIFVYANVEFETRQNKRNEMLMWSKLLTSKDEATVDLPRLAQQFPYAVTDQGYTLRGTPFNISITWNVMPRVGRLYTRTQAFGPWELPQDYQTLQKEG</sequence>
<keyword evidence="5" id="KW-0256">Endoplasmic reticulum</keyword>
<dbReference type="Proteomes" id="UP000279271">
    <property type="component" value="Unassembled WGS sequence"/>
</dbReference>
<comment type="caution">
    <text evidence="11">The sequence shown here is derived from an EMBL/GenBank/DDBJ whole genome shotgun (WGS) entry which is preliminary data.</text>
</comment>
<feature type="region of interest" description="Disordered" evidence="9">
    <location>
        <begin position="226"/>
        <end position="245"/>
    </location>
</feature>
<evidence type="ECO:0000256" key="1">
    <source>
        <dbReference type="ARBA" id="ARBA00004648"/>
    </source>
</evidence>
<keyword evidence="8" id="KW-0472">Membrane</keyword>
<dbReference type="Pfam" id="PF13621">
    <property type="entry name" value="Cupin_8"/>
    <property type="match status" value="1"/>
</dbReference>
<dbReference type="InterPro" id="IPR014710">
    <property type="entry name" value="RmlC-like_jellyroll"/>
</dbReference>
<comment type="subcellular location">
    <subcellularLocation>
        <location evidence="1">Endoplasmic reticulum membrane</location>
        <topology evidence="1">Single-pass type II membrane protein</topology>
    </subcellularLocation>
</comment>
<evidence type="ECO:0000256" key="3">
    <source>
        <dbReference type="ARBA" id="ARBA00009289"/>
    </source>
</evidence>
<evidence type="ECO:0000256" key="2">
    <source>
        <dbReference type="ARBA" id="ARBA00006801"/>
    </source>
</evidence>
<reference evidence="12" key="1">
    <citation type="journal article" date="2018" name="Algal Res.">
        <title>Characterization of plant carbon substrate utilization by Auxenochlorella protothecoides.</title>
        <authorList>
            <person name="Vogler B.W."/>
            <person name="Starkenburg S.R."/>
            <person name="Sudasinghe N."/>
            <person name="Schambach J.Y."/>
            <person name="Rollin J.A."/>
            <person name="Pattathil S."/>
            <person name="Barry A.N."/>
        </authorList>
    </citation>
    <scope>NUCLEOTIDE SEQUENCE [LARGE SCALE GENOMIC DNA]</scope>
    <source>
        <strain evidence="12">UTEX 25</strain>
    </source>
</reference>
<dbReference type="GO" id="GO:0005787">
    <property type="term" value="C:signal peptidase complex"/>
    <property type="evidence" value="ECO:0007669"/>
    <property type="project" value="InterPro"/>
</dbReference>
<keyword evidence="6" id="KW-0735">Signal-anchor</keyword>
<evidence type="ECO:0000256" key="7">
    <source>
        <dbReference type="ARBA" id="ARBA00022989"/>
    </source>
</evidence>
<dbReference type="AlphaFoldDB" id="A0A3M7KS31"/>
<keyword evidence="4" id="KW-0812">Transmembrane</keyword>
<dbReference type="InterPro" id="IPR007653">
    <property type="entry name" value="SPC3"/>
</dbReference>
<evidence type="ECO:0000256" key="8">
    <source>
        <dbReference type="ARBA" id="ARBA00023136"/>
    </source>
</evidence>
<evidence type="ECO:0000256" key="9">
    <source>
        <dbReference type="SAM" id="MobiDB-lite"/>
    </source>
</evidence>
<dbReference type="InterPro" id="IPR041667">
    <property type="entry name" value="Cupin_8"/>
</dbReference>
<feature type="non-terminal residue" evidence="11">
    <location>
        <position position="1"/>
    </location>
</feature>
<dbReference type="PANTHER" id="PTHR12461">
    <property type="entry name" value="HYPOXIA-INDUCIBLE FACTOR 1 ALPHA INHIBITOR-RELATED"/>
    <property type="match status" value="1"/>
</dbReference>
<dbReference type="InterPro" id="IPR003347">
    <property type="entry name" value="JmjC_dom"/>
</dbReference>
<dbReference type="GO" id="GO:0006465">
    <property type="term" value="P:signal peptide processing"/>
    <property type="evidence" value="ECO:0007669"/>
    <property type="project" value="InterPro"/>
</dbReference>
<evidence type="ECO:0000259" key="10">
    <source>
        <dbReference type="PROSITE" id="PS51184"/>
    </source>
</evidence>
<keyword evidence="7" id="KW-1133">Transmembrane helix</keyword>
<name>A0A3M7KS31_AUXPR</name>
<dbReference type="Gene3D" id="2.60.120.10">
    <property type="entry name" value="Jelly Rolls"/>
    <property type="match status" value="2"/>
</dbReference>
<comment type="similarity">
    <text evidence="3">Belongs to the SPCS3 family.</text>
</comment>
<dbReference type="PROSITE" id="PS51184">
    <property type="entry name" value="JMJC"/>
    <property type="match status" value="1"/>
</dbReference>
<evidence type="ECO:0000313" key="11">
    <source>
        <dbReference type="EMBL" id="RMZ53331.1"/>
    </source>
</evidence>
<dbReference type="EMBL" id="QOKY01000198">
    <property type="protein sequence ID" value="RMZ53331.1"/>
    <property type="molecule type" value="Genomic_DNA"/>
</dbReference>
<dbReference type="PANTHER" id="PTHR12461:SF100">
    <property type="entry name" value="JMJC DOMAIN-CONTAINING PROTEIN 4"/>
    <property type="match status" value="1"/>
</dbReference>
<evidence type="ECO:0000256" key="4">
    <source>
        <dbReference type="ARBA" id="ARBA00022692"/>
    </source>
</evidence>
<evidence type="ECO:0000256" key="6">
    <source>
        <dbReference type="ARBA" id="ARBA00022968"/>
    </source>
</evidence>
<evidence type="ECO:0000256" key="5">
    <source>
        <dbReference type="ARBA" id="ARBA00022824"/>
    </source>
</evidence>
<dbReference type="SMART" id="SM00558">
    <property type="entry name" value="JmjC"/>
    <property type="match status" value="1"/>
</dbReference>
<dbReference type="Pfam" id="PF04573">
    <property type="entry name" value="SPC22"/>
    <property type="match status" value="1"/>
</dbReference>